<dbReference type="RefSeq" id="XP_033807740.1">
    <property type="nucleotide sequence ID" value="XM_033951849.1"/>
</dbReference>
<feature type="coiled-coil region" evidence="1">
    <location>
        <begin position="151"/>
        <end position="185"/>
    </location>
</feature>
<feature type="coiled-coil region" evidence="1">
    <location>
        <begin position="502"/>
        <end position="566"/>
    </location>
</feature>
<evidence type="ECO:0000313" key="3">
    <source>
        <dbReference type="Proteomes" id="UP000515159"/>
    </source>
</evidence>
<keyword evidence="1" id="KW-0175">Coiled coil</keyword>
<dbReference type="PANTHER" id="PTHR18863:SF5">
    <property type="entry name" value="TESTIS EXPRESSED GENE 21"/>
    <property type="match status" value="1"/>
</dbReference>
<reference evidence="4" key="1">
    <citation type="submission" date="2025-08" db="UniProtKB">
        <authorList>
            <consortium name="RefSeq"/>
        </authorList>
    </citation>
    <scope>IDENTIFICATION</scope>
</reference>
<proteinExistence type="predicted"/>
<feature type="coiled-coil region" evidence="1">
    <location>
        <begin position="591"/>
        <end position="667"/>
    </location>
</feature>
<dbReference type="Gene3D" id="1.10.287.1490">
    <property type="match status" value="2"/>
</dbReference>
<dbReference type="GeneID" id="117363703"/>
<dbReference type="InterPro" id="IPR039139">
    <property type="entry name" value="CCDC170-like"/>
</dbReference>
<gene>
    <name evidence="4" type="primary">LOC117363703</name>
</gene>
<evidence type="ECO:0000256" key="2">
    <source>
        <dbReference type="SAM" id="MobiDB-lite"/>
    </source>
</evidence>
<feature type="region of interest" description="Disordered" evidence="2">
    <location>
        <begin position="718"/>
        <end position="737"/>
    </location>
</feature>
<dbReference type="AlphaFoldDB" id="A0A6P8RQG7"/>
<dbReference type="PANTHER" id="PTHR18863">
    <property type="entry name" value="TSEC-2-RELATED"/>
    <property type="match status" value="1"/>
</dbReference>
<keyword evidence="3" id="KW-1185">Reference proteome</keyword>
<accession>A0A6P8RQG7</accession>
<evidence type="ECO:0000313" key="4">
    <source>
        <dbReference type="RefSeq" id="XP_033807740.1"/>
    </source>
</evidence>
<evidence type="ECO:0000256" key="1">
    <source>
        <dbReference type="SAM" id="Coils"/>
    </source>
</evidence>
<organism evidence="3 4">
    <name type="scientific">Geotrypetes seraphini</name>
    <name type="common">Gaboon caecilian</name>
    <name type="synonym">Caecilia seraphini</name>
    <dbReference type="NCBI Taxonomy" id="260995"/>
    <lineage>
        <taxon>Eukaryota</taxon>
        <taxon>Metazoa</taxon>
        <taxon>Chordata</taxon>
        <taxon>Craniata</taxon>
        <taxon>Vertebrata</taxon>
        <taxon>Euteleostomi</taxon>
        <taxon>Amphibia</taxon>
        <taxon>Gymnophiona</taxon>
        <taxon>Geotrypetes</taxon>
    </lineage>
</organism>
<dbReference type="Proteomes" id="UP000515159">
    <property type="component" value="Chromosome 7"/>
</dbReference>
<protein>
    <submittedName>
        <fullName evidence="4">Coiled-coil domain-containing protein 170-like isoform X2</fullName>
    </submittedName>
</protein>
<feature type="coiled-coil region" evidence="1">
    <location>
        <begin position="222"/>
        <end position="284"/>
    </location>
</feature>
<sequence>MQLCKNKDSMETVLKYSPDYDFAGNLTVPKASFKPVSDGNASRDQVLHYRRAAEMAHSEYAAMLVKNKSLQTEVKELQNTLANKEAALLDKKTKLESYKENNARQGAQVQSLKEHIKELEEIAGSVTSVKSQAKVGIHTLKKGNQELHGRVSELEHRVRIHLTERENAEQRASALEKQMSDSIVKLSTFLKMDVKGQEDPLMALVKKVSELLKEHFLEKSRIASLEEALASQQKEFKASRETIVKLVSEIGKEQNTSAGYGAEAKALKKERDEAVLAMESLEWENSSLFEKLKGSHEMCDKSHQELLNKEAQMTELGQSLRASVYETRAAQGLQQVFLTQLATLLSNAFVTVPSTEEAVKGRLQDLCASEQTWKSTSEDLQKKILTLTKQLEHQRELYHEALSKSYKSEQSLQEHKDSLRHLKGKLASDDLLKDGYNIERKKLMRFLQQLAEKLKIHQDISTENLQSKYELLLDAAEDWISKLDKENISESKALIYNLQKKINYQKEKLELKNSQLDQLENKIKQLEREQEHLALWNTEGMQSLAVQKLQKKIGKLQGQHNDLKLVNQNMMAKLADISDLRAKTSMQSRTIEELNKSLEKLESIKEKAAKKVVSLKTELDYTVHEMKGEKARAQQMLEAVTNELQTAKRALEEVARREKQLVDFRETITRTMGFNINTLAVPDHEIIRLLQHIVKTQKFSKVTSNDKSKLPYNLRTGYKNHPNATVSYKPPSDHSKF</sequence>
<name>A0A6P8RQG7_GEOSA</name>
<feature type="coiled-coil region" evidence="1">
    <location>
        <begin position="60"/>
        <end position="122"/>
    </location>
</feature>